<evidence type="ECO:0000313" key="2">
    <source>
        <dbReference type="Proteomes" id="UP001174136"/>
    </source>
</evidence>
<evidence type="ECO:0000313" key="1">
    <source>
        <dbReference type="EMBL" id="KAK0150024.1"/>
    </source>
</evidence>
<comment type="caution">
    <text evidence="1">The sequence shown here is derived from an EMBL/GenBank/DDBJ whole genome shotgun (WGS) entry which is preliminary data.</text>
</comment>
<dbReference type="EMBL" id="JAOPHQ010001705">
    <property type="protein sequence ID" value="KAK0150024.1"/>
    <property type="molecule type" value="Genomic_DNA"/>
</dbReference>
<dbReference type="Proteomes" id="UP001174136">
    <property type="component" value="Unassembled WGS sequence"/>
</dbReference>
<name>A0AA47N1M7_MERPO</name>
<gene>
    <name evidence="1" type="ORF">N1851_009164</name>
</gene>
<proteinExistence type="predicted"/>
<dbReference type="AlphaFoldDB" id="A0AA47N1M7"/>
<reference evidence="1" key="1">
    <citation type="journal article" date="2023" name="Front. Mar. Sci.">
        <title>A new Merluccius polli reference genome to investigate the effects of global change in West African waters.</title>
        <authorList>
            <person name="Mateo J.L."/>
            <person name="Blanco-Fernandez C."/>
            <person name="Garcia-Vazquez E."/>
            <person name="Machado-Schiaffino G."/>
        </authorList>
    </citation>
    <scope>NUCLEOTIDE SEQUENCE</scope>
    <source>
        <strain evidence="1">C29</strain>
        <tissue evidence="1">Fin</tissue>
    </source>
</reference>
<sequence length="116" mass="13380">MEMKKLWDELKRVQQYEVDVSSSQSHLSKDGKQVPSWRVKKNLPDNHKRFTKASPQGDFTLRSRFKNKTQWRLGVAQESPSAGKVTSSDPRGRLLDYLPSTRISWYSVITLLSVSL</sequence>
<protein>
    <submittedName>
        <fullName evidence="1">Uncharacterized protein</fullName>
    </submittedName>
</protein>
<accession>A0AA47N1M7</accession>
<organism evidence="1 2">
    <name type="scientific">Merluccius polli</name>
    <name type="common">Benguela hake</name>
    <name type="synonym">Merluccius cadenati</name>
    <dbReference type="NCBI Taxonomy" id="89951"/>
    <lineage>
        <taxon>Eukaryota</taxon>
        <taxon>Metazoa</taxon>
        <taxon>Chordata</taxon>
        <taxon>Craniata</taxon>
        <taxon>Vertebrata</taxon>
        <taxon>Euteleostomi</taxon>
        <taxon>Actinopterygii</taxon>
        <taxon>Neopterygii</taxon>
        <taxon>Teleostei</taxon>
        <taxon>Neoteleostei</taxon>
        <taxon>Acanthomorphata</taxon>
        <taxon>Zeiogadaria</taxon>
        <taxon>Gadariae</taxon>
        <taxon>Gadiformes</taxon>
        <taxon>Gadoidei</taxon>
        <taxon>Merlucciidae</taxon>
        <taxon>Merluccius</taxon>
    </lineage>
</organism>
<keyword evidence="2" id="KW-1185">Reference proteome</keyword>